<accession>A0A915E4P2</accession>
<dbReference type="WBParaSite" id="jg26673">
    <property type="protein sequence ID" value="jg26673"/>
    <property type="gene ID" value="jg26673"/>
</dbReference>
<keyword evidence="1" id="KW-0812">Transmembrane</keyword>
<keyword evidence="1" id="KW-1133">Transmembrane helix</keyword>
<dbReference type="AlphaFoldDB" id="A0A915E4P2"/>
<keyword evidence="2" id="KW-1185">Reference proteome</keyword>
<evidence type="ECO:0000313" key="2">
    <source>
        <dbReference type="Proteomes" id="UP000887574"/>
    </source>
</evidence>
<protein>
    <submittedName>
        <fullName evidence="3">Uncharacterized protein</fullName>
    </submittedName>
</protein>
<name>A0A915E4P2_9BILA</name>
<evidence type="ECO:0000256" key="1">
    <source>
        <dbReference type="SAM" id="Phobius"/>
    </source>
</evidence>
<reference evidence="3" key="1">
    <citation type="submission" date="2022-11" db="UniProtKB">
        <authorList>
            <consortium name="WormBaseParasite"/>
        </authorList>
    </citation>
    <scope>IDENTIFICATION</scope>
</reference>
<proteinExistence type="predicted"/>
<keyword evidence="1" id="KW-0472">Membrane</keyword>
<sequence>MTDFFSTFNYVQELDVKDFELESLACEAMDWSHSIKAAVNTANSVHLLYFHLLFLLSFINNPSTCKKYKFKFNFFVSWIMTF</sequence>
<dbReference type="Proteomes" id="UP000887574">
    <property type="component" value="Unplaced"/>
</dbReference>
<feature type="transmembrane region" description="Helical" evidence="1">
    <location>
        <begin position="37"/>
        <end position="59"/>
    </location>
</feature>
<evidence type="ECO:0000313" key="3">
    <source>
        <dbReference type="WBParaSite" id="jg26673"/>
    </source>
</evidence>
<organism evidence="2 3">
    <name type="scientific">Ditylenchus dipsaci</name>
    <dbReference type="NCBI Taxonomy" id="166011"/>
    <lineage>
        <taxon>Eukaryota</taxon>
        <taxon>Metazoa</taxon>
        <taxon>Ecdysozoa</taxon>
        <taxon>Nematoda</taxon>
        <taxon>Chromadorea</taxon>
        <taxon>Rhabditida</taxon>
        <taxon>Tylenchina</taxon>
        <taxon>Tylenchomorpha</taxon>
        <taxon>Sphaerularioidea</taxon>
        <taxon>Anguinidae</taxon>
        <taxon>Anguininae</taxon>
        <taxon>Ditylenchus</taxon>
    </lineage>
</organism>